<keyword evidence="3" id="KW-1185">Reference proteome</keyword>
<feature type="transmembrane region" description="Helical" evidence="1">
    <location>
        <begin position="29"/>
        <end position="48"/>
    </location>
</feature>
<dbReference type="EMBL" id="JANFQF010000015">
    <property type="protein sequence ID" value="MCQ4121059.1"/>
    <property type="molecule type" value="Genomic_DNA"/>
</dbReference>
<comment type="caution">
    <text evidence="2">The sequence shown here is derived from an EMBL/GenBank/DDBJ whole genome shotgun (WGS) entry which is preliminary data.</text>
</comment>
<reference evidence="2 3" key="1">
    <citation type="submission" date="2022-07" db="EMBL/GenBank/DDBJ databases">
        <title>Degradation activity of malathion, p-nitrophenol and potential low-temperature adaptation strategy of Rhodococcus sp. FXJ9.536.</title>
        <authorList>
            <person name="Huang J."/>
            <person name="Huang Y."/>
        </authorList>
    </citation>
    <scope>NUCLEOTIDE SEQUENCE [LARGE SCALE GENOMIC DNA]</scope>
    <source>
        <strain evidence="2 3">FXJ9.536</strain>
    </source>
</reference>
<evidence type="ECO:0000313" key="3">
    <source>
        <dbReference type="Proteomes" id="UP001524501"/>
    </source>
</evidence>
<accession>A0ABT1QFJ0</accession>
<organism evidence="2 3">
    <name type="scientific">Rhodococcus tibetensis</name>
    <dbReference type="NCBI Taxonomy" id="2965064"/>
    <lineage>
        <taxon>Bacteria</taxon>
        <taxon>Bacillati</taxon>
        <taxon>Actinomycetota</taxon>
        <taxon>Actinomycetes</taxon>
        <taxon>Mycobacteriales</taxon>
        <taxon>Nocardiaceae</taxon>
        <taxon>Rhodococcus</taxon>
    </lineage>
</organism>
<protein>
    <submittedName>
        <fullName evidence="2">Divalent metal cation transporter</fullName>
    </submittedName>
</protein>
<name>A0ABT1QFJ0_9NOCA</name>
<sequence>MTAKRTSAVILAFGLLITILFTKSPVQLIIFAQALTVLIAPFLGFLLLVMSNNIQLMGNLRNTWWKNMIGALGFLSILCLSGVFYRSLLCRCKRLVCPGAAAW</sequence>
<dbReference type="Proteomes" id="UP001524501">
    <property type="component" value="Unassembled WGS sequence"/>
</dbReference>
<feature type="transmembrane region" description="Helical" evidence="1">
    <location>
        <begin position="68"/>
        <end position="85"/>
    </location>
</feature>
<evidence type="ECO:0000313" key="2">
    <source>
        <dbReference type="EMBL" id="MCQ4121059.1"/>
    </source>
</evidence>
<keyword evidence="1" id="KW-0812">Transmembrane</keyword>
<gene>
    <name evidence="2" type="ORF">NOF53_18140</name>
</gene>
<evidence type="ECO:0000256" key="1">
    <source>
        <dbReference type="SAM" id="Phobius"/>
    </source>
</evidence>
<proteinExistence type="predicted"/>
<keyword evidence="1" id="KW-0472">Membrane</keyword>
<feature type="transmembrane region" description="Helical" evidence="1">
    <location>
        <begin position="6"/>
        <end position="22"/>
    </location>
</feature>
<keyword evidence="1" id="KW-1133">Transmembrane helix</keyword>